<reference evidence="5" key="1">
    <citation type="journal article" date="2016" name="Genome Announc.">
        <title>Draft Genome Sequences of Five Rapidly Growing Mycobacterium Species, M. thermoresistibile, M. fortuitum subsp. acetamidolyticum, M. canariasense, M. brisbanense, and M. novocastrense.</title>
        <authorList>
            <person name="Katahira K."/>
            <person name="Ogura Y."/>
            <person name="Gotoh Y."/>
            <person name="Hayashi T."/>
        </authorList>
    </citation>
    <scope>NUCLEOTIDE SEQUENCE [LARGE SCALE GENOMIC DNA]</scope>
    <source>
        <strain evidence="5">JCM15654</strain>
    </source>
</reference>
<dbReference type="InterPro" id="IPR037171">
    <property type="entry name" value="NagB/RpiA_transferase-like"/>
</dbReference>
<dbReference type="GO" id="GO:0006046">
    <property type="term" value="P:N-acetylglucosamine catabolic process"/>
    <property type="evidence" value="ECO:0007669"/>
    <property type="project" value="TreeGrafter"/>
</dbReference>
<dbReference type="InterPro" id="IPR006148">
    <property type="entry name" value="Glc/Gal-6P_isomerase"/>
</dbReference>
<dbReference type="CDD" id="cd01399">
    <property type="entry name" value="GlcN6P_deaminase"/>
    <property type="match status" value="1"/>
</dbReference>
<dbReference type="GO" id="GO:0004342">
    <property type="term" value="F:glucosamine-6-phosphate deaminase activity"/>
    <property type="evidence" value="ECO:0007669"/>
    <property type="project" value="InterPro"/>
</dbReference>
<dbReference type="GO" id="GO:0019262">
    <property type="term" value="P:N-acetylneuraminate catabolic process"/>
    <property type="evidence" value="ECO:0007669"/>
    <property type="project" value="TreeGrafter"/>
</dbReference>
<feature type="domain" description="Glucosamine/galactosamine-6-phosphate isomerase" evidence="3">
    <location>
        <begin position="35"/>
        <end position="230"/>
    </location>
</feature>
<dbReference type="PROSITE" id="PS01161">
    <property type="entry name" value="GLC_GALNAC_ISOMERASE"/>
    <property type="match status" value="1"/>
</dbReference>
<keyword evidence="1" id="KW-0378">Hydrolase</keyword>
<evidence type="ECO:0000313" key="5">
    <source>
        <dbReference type="Proteomes" id="UP000069620"/>
    </source>
</evidence>
<dbReference type="PANTHER" id="PTHR11280:SF5">
    <property type="entry name" value="GLUCOSAMINE-6-PHOSPHATE ISOMERASE"/>
    <property type="match status" value="1"/>
</dbReference>
<protein>
    <submittedName>
        <fullName evidence="4">Glucosamine-6-phosphate deaminase</fullName>
    </submittedName>
</protein>
<proteinExistence type="predicted"/>
<dbReference type="SUPFAM" id="SSF100950">
    <property type="entry name" value="NagB/RpiA/CoA transferase-like"/>
    <property type="match status" value="1"/>
</dbReference>
<evidence type="ECO:0000256" key="1">
    <source>
        <dbReference type="ARBA" id="ARBA00022801"/>
    </source>
</evidence>
<gene>
    <name evidence="4" type="ORF">RMCB_5435</name>
</gene>
<dbReference type="InterPro" id="IPR004547">
    <property type="entry name" value="Glucosamine6P_isomerase"/>
</dbReference>
<accession>A0A124E0R6</accession>
<sequence length="257" mass="26780">MIMSPAARVVVVDDDEFGAAAADVVLEHLPYHEPRLGIATGGTPMPVYAELARRVRGGQIDLSTGFLIALDEYVGLGAQDRRSYASYVHTHAAVPLGVAPGNVLVPDGLALDPDAEAEAYEQRIADLGGVDVQIAGIGSNGHLAFNEPGSALDSTTRVVALSDQTRSDNARFFDSRSDVPHDAITQGLATICRARSVVLLARGTEKAAALAAALAGPVSTEVPASVLQRHPAVTVIADRAAAAELPDRLAQHARNSL</sequence>
<reference evidence="5" key="2">
    <citation type="submission" date="2016-02" db="EMBL/GenBank/DDBJ databases">
        <title>Draft genome sequence of five rapidly growing Mycobacterium species.</title>
        <authorList>
            <person name="Katahira K."/>
            <person name="Gotou Y."/>
            <person name="Iida K."/>
            <person name="Ogura Y."/>
            <person name="Hayashi T."/>
        </authorList>
    </citation>
    <scope>NUCLEOTIDE SEQUENCE [LARGE SCALE GENOMIC DNA]</scope>
    <source>
        <strain evidence="5">JCM15654</strain>
    </source>
</reference>
<dbReference type="PANTHER" id="PTHR11280">
    <property type="entry name" value="GLUCOSAMINE-6-PHOSPHATE ISOMERASE"/>
    <property type="match status" value="1"/>
</dbReference>
<evidence type="ECO:0000259" key="3">
    <source>
        <dbReference type="Pfam" id="PF01182"/>
    </source>
</evidence>
<dbReference type="GO" id="GO:0042802">
    <property type="term" value="F:identical protein binding"/>
    <property type="evidence" value="ECO:0007669"/>
    <property type="project" value="TreeGrafter"/>
</dbReference>
<dbReference type="GO" id="GO:0006043">
    <property type="term" value="P:glucosamine catabolic process"/>
    <property type="evidence" value="ECO:0007669"/>
    <property type="project" value="TreeGrafter"/>
</dbReference>
<dbReference type="EMBL" id="BCSX01000046">
    <property type="protein sequence ID" value="GAS91339.1"/>
    <property type="molecule type" value="Genomic_DNA"/>
</dbReference>
<evidence type="ECO:0000313" key="4">
    <source>
        <dbReference type="EMBL" id="GAS91339.1"/>
    </source>
</evidence>
<name>A0A124E0R6_9MYCO</name>
<dbReference type="AlphaFoldDB" id="A0A124E0R6"/>
<dbReference type="STRING" id="146020.RMCB_5435"/>
<organism evidence="4 5">
    <name type="scientific">Mycolicibacterium brisbanense</name>
    <dbReference type="NCBI Taxonomy" id="146020"/>
    <lineage>
        <taxon>Bacteria</taxon>
        <taxon>Bacillati</taxon>
        <taxon>Actinomycetota</taxon>
        <taxon>Actinomycetes</taxon>
        <taxon>Mycobacteriales</taxon>
        <taxon>Mycobacteriaceae</taxon>
        <taxon>Mycolicibacterium</taxon>
    </lineage>
</organism>
<dbReference type="Proteomes" id="UP000069620">
    <property type="component" value="Unassembled WGS sequence"/>
</dbReference>
<dbReference type="GO" id="GO:0005975">
    <property type="term" value="P:carbohydrate metabolic process"/>
    <property type="evidence" value="ECO:0007669"/>
    <property type="project" value="InterPro"/>
</dbReference>
<comment type="caution">
    <text evidence="4">The sequence shown here is derived from an EMBL/GenBank/DDBJ whole genome shotgun (WGS) entry which is preliminary data.</text>
</comment>
<evidence type="ECO:0000256" key="2">
    <source>
        <dbReference type="ARBA" id="ARBA00023277"/>
    </source>
</evidence>
<dbReference type="InterPro" id="IPR018321">
    <property type="entry name" value="Glucosamine6P_isomerase_CS"/>
</dbReference>
<keyword evidence="5" id="KW-1185">Reference proteome</keyword>
<dbReference type="Pfam" id="PF01182">
    <property type="entry name" value="Glucosamine_iso"/>
    <property type="match status" value="1"/>
</dbReference>
<dbReference type="GO" id="GO:0005737">
    <property type="term" value="C:cytoplasm"/>
    <property type="evidence" value="ECO:0007669"/>
    <property type="project" value="TreeGrafter"/>
</dbReference>
<keyword evidence="2" id="KW-0119">Carbohydrate metabolism</keyword>
<dbReference type="Gene3D" id="3.40.50.1360">
    <property type="match status" value="1"/>
</dbReference>